<dbReference type="PANTHER" id="PTHR46880:SF5">
    <property type="entry name" value="DUF4371 DOMAIN-CONTAINING PROTEIN"/>
    <property type="match status" value="1"/>
</dbReference>
<evidence type="ECO:0000256" key="1">
    <source>
        <dbReference type="SAM" id="MobiDB-lite"/>
    </source>
</evidence>
<evidence type="ECO:0000313" key="2">
    <source>
        <dbReference type="EMBL" id="CAG8555265.1"/>
    </source>
</evidence>
<comment type="caution">
    <text evidence="2">The sequence shown here is derived from an EMBL/GenBank/DDBJ whole genome shotgun (WGS) entry which is preliminary data.</text>
</comment>
<dbReference type="PANTHER" id="PTHR46880">
    <property type="entry name" value="RAS-ASSOCIATING DOMAIN-CONTAINING PROTEIN"/>
    <property type="match status" value="1"/>
</dbReference>
<protein>
    <submittedName>
        <fullName evidence="2">16675_t:CDS:1</fullName>
    </submittedName>
</protein>
<dbReference type="OrthoDB" id="2409757at2759"/>
<dbReference type="EMBL" id="CAJVPY010002287">
    <property type="protein sequence ID" value="CAG8555265.1"/>
    <property type="molecule type" value="Genomic_DNA"/>
</dbReference>
<reference evidence="2" key="1">
    <citation type="submission" date="2021-06" db="EMBL/GenBank/DDBJ databases">
        <authorList>
            <person name="Kallberg Y."/>
            <person name="Tangrot J."/>
            <person name="Rosling A."/>
        </authorList>
    </citation>
    <scope>NUCLEOTIDE SEQUENCE</scope>
    <source>
        <strain evidence="2">MA453B</strain>
    </source>
</reference>
<dbReference type="Proteomes" id="UP000789405">
    <property type="component" value="Unassembled WGS sequence"/>
</dbReference>
<sequence length="250" mass="28405">MSNSSNTLDKYFFSTEPYEPNTNNNPKSSKKNDDKTHTRSDWDSRWIKEHSTSIFVVGTKKFKKDYLDKHIEIKEHQKALDLMSSFTVQAGVNKLDIIAKMRCIYLCAKRHLAVEAFPDLIELTNLQVQNQIKLVYDKSPITVAPPIFGPKRIFLNTASEPSLNNQLLNYATYDNPKAGAEFLHAIAVVIEEDILAEVRKSPSWSILIDESNTITHDKTCAIVSKHIVENIPVLRYLGLIELDETNAEAI</sequence>
<gene>
    <name evidence="2" type="ORF">DERYTH_LOCUS5467</name>
</gene>
<evidence type="ECO:0000313" key="3">
    <source>
        <dbReference type="Proteomes" id="UP000789405"/>
    </source>
</evidence>
<feature type="region of interest" description="Disordered" evidence="1">
    <location>
        <begin position="1"/>
        <end position="41"/>
    </location>
</feature>
<dbReference type="AlphaFoldDB" id="A0A9N9FTL2"/>
<feature type="compositionally biased region" description="Low complexity" evidence="1">
    <location>
        <begin position="15"/>
        <end position="27"/>
    </location>
</feature>
<proteinExistence type="predicted"/>
<accession>A0A9N9FTL2</accession>
<feature type="compositionally biased region" description="Basic and acidic residues" evidence="1">
    <location>
        <begin position="30"/>
        <end position="41"/>
    </location>
</feature>
<name>A0A9N9FTL2_9GLOM</name>
<organism evidence="2 3">
    <name type="scientific">Dentiscutata erythropus</name>
    <dbReference type="NCBI Taxonomy" id="1348616"/>
    <lineage>
        <taxon>Eukaryota</taxon>
        <taxon>Fungi</taxon>
        <taxon>Fungi incertae sedis</taxon>
        <taxon>Mucoromycota</taxon>
        <taxon>Glomeromycotina</taxon>
        <taxon>Glomeromycetes</taxon>
        <taxon>Diversisporales</taxon>
        <taxon>Gigasporaceae</taxon>
        <taxon>Dentiscutata</taxon>
    </lineage>
</organism>
<keyword evidence="3" id="KW-1185">Reference proteome</keyword>